<sequence>MVFTTHYDACFSNYVSDYFRADILHLQSLPFSFVCRSSTTLFWFSNHVATKFLTWKLSYQMCFSPPRDVHHTMLFSPMRYAFSVPEHHHSPPA</sequence>
<dbReference type="AlphaFoldDB" id="A0A8S9GWR2"/>
<proteinExistence type="predicted"/>
<protein>
    <submittedName>
        <fullName evidence="1">Uncharacterized protein</fullName>
    </submittedName>
</protein>
<dbReference type="EMBL" id="QGKY02001925">
    <property type="protein sequence ID" value="KAF2548578.1"/>
    <property type="molecule type" value="Genomic_DNA"/>
</dbReference>
<name>A0A8S9GWR2_BRACR</name>
<comment type="caution">
    <text evidence="1">The sequence shown here is derived from an EMBL/GenBank/DDBJ whole genome shotgun (WGS) entry which is preliminary data.</text>
</comment>
<reference evidence="1" key="1">
    <citation type="submission" date="2019-12" db="EMBL/GenBank/DDBJ databases">
        <title>Genome sequencing and annotation of Brassica cretica.</title>
        <authorList>
            <person name="Studholme D.J."/>
            <person name="Sarris P.F."/>
        </authorList>
    </citation>
    <scope>NUCLEOTIDE SEQUENCE</scope>
    <source>
        <strain evidence="1">PFS-102/07</strain>
        <tissue evidence="1">Leaf</tissue>
    </source>
</reference>
<evidence type="ECO:0000313" key="1">
    <source>
        <dbReference type="EMBL" id="KAF2548578.1"/>
    </source>
</evidence>
<gene>
    <name evidence="1" type="ORF">F2Q70_00023080</name>
</gene>
<accession>A0A8S9GWR2</accession>
<organism evidence="1">
    <name type="scientific">Brassica cretica</name>
    <name type="common">Mustard</name>
    <dbReference type="NCBI Taxonomy" id="69181"/>
    <lineage>
        <taxon>Eukaryota</taxon>
        <taxon>Viridiplantae</taxon>
        <taxon>Streptophyta</taxon>
        <taxon>Embryophyta</taxon>
        <taxon>Tracheophyta</taxon>
        <taxon>Spermatophyta</taxon>
        <taxon>Magnoliopsida</taxon>
        <taxon>eudicotyledons</taxon>
        <taxon>Gunneridae</taxon>
        <taxon>Pentapetalae</taxon>
        <taxon>rosids</taxon>
        <taxon>malvids</taxon>
        <taxon>Brassicales</taxon>
        <taxon>Brassicaceae</taxon>
        <taxon>Brassiceae</taxon>
        <taxon>Brassica</taxon>
    </lineage>
</organism>